<dbReference type="WBParaSite" id="PgR207_g002_t05">
    <property type="protein sequence ID" value="PgR207_g002_t05"/>
    <property type="gene ID" value="PgR207_g002"/>
</dbReference>
<evidence type="ECO:0000313" key="1">
    <source>
        <dbReference type="Proteomes" id="UP000887569"/>
    </source>
</evidence>
<organism evidence="1 2">
    <name type="scientific">Parascaris univalens</name>
    <name type="common">Nematode worm</name>
    <dbReference type="NCBI Taxonomy" id="6257"/>
    <lineage>
        <taxon>Eukaryota</taxon>
        <taxon>Metazoa</taxon>
        <taxon>Ecdysozoa</taxon>
        <taxon>Nematoda</taxon>
        <taxon>Chromadorea</taxon>
        <taxon>Rhabditida</taxon>
        <taxon>Spirurina</taxon>
        <taxon>Ascaridomorpha</taxon>
        <taxon>Ascaridoidea</taxon>
        <taxon>Ascarididae</taxon>
        <taxon>Parascaris</taxon>
    </lineage>
</organism>
<protein>
    <submittedName>
        <fullName evidence="2 3">Uncharacterized protein</fullName>
    </submittedName>
</protein>
<evidence type="ECO:0000313" key="3">
    <source>
        <dbReference type="WBParaSite" id="PgR207_g002_t05"/>
    </source>
</evidence>
<reference evidence="2 3" key="1">
    <citation type="submission" date="2022-11" db="UniProtKB">
        <authorList>
            <consortium name="WormBaseParasite"/>
        </authorList>
    </citation>
    <scope>IDENTIFICATION</scope>
</reference>
<keyword evidence="1" id="KW-1185">Reference proteome</keyword>
<name>A0A915CIG1_PARUN</name>
<dbReference type="Proteomes" id="UP000887569">
    <property type="component" value="Unplaced"/>
</dbReference>
<dbReference type="AlphaFoldDB" id="A0A915CIG1"/>
<proteinExistence type="predicted"/>
<accession>A0A915CIG1</accession>
<evidence type="ECO:0000313" key="2">
    <source>
        <dbReference type="WBParaSite" id="PgR207_g002_t04"/>
    </source>
</evidence>
<dbReference type="WBParaSite" id="PgR207_g002_t04">
    <property type="protein sequence ID" value="PgR207_g002_t04"/>
    <property type="gene ID" value="PgR207_g002"/>
</dbReference>
<sequence length="67" mass="7673">MEHIRALVRTTKQVETQLGLAREQAEFSRRTRLHLKQSREFRGDMSVLQALTLLQSSCGNSHFSSSI</sequence>